<comment type="similarity">
    <text evidence="2">Belongs to the UPF0126 family.</text>
</comment>
<evidence type="ECO:0000256" key="3">
    <source>
        <dbReference type="ARBA" id="ARBA00022475"/>
    </source>
</evidence>
<gene>
    <name evidence="9" type="ORF">ACFQDO_01030</name>
</gene>
<evidence type="ECO:0000313" key="10">
    <source>
        <dbReference type="Proteomes" id="UP001596189"/>
    </source>
</evidence>
<dbReference type="InterPro" id="IPR005115">
    <property type="entry name" value="Gly_transporter"/>
</dbReference>
<reference evidence="10" key="1">
    <citation type="journal article" date="2019" name="Int. J. Syst. Evol. Microbiol.">
        <title>The Global Catalogue of Microorganisms (GCM) 10K type strain sequencing project: providing services to taxonomists for standard genome sequencing and annotation.</title>
        <authorList>
            <consortium name="The Broad Institute Genomics Platform"/>
            <consortium name="The Broad Institute Genome Sequencing Center for Infectious Disease"/>
            <person name="Wu L."/>
            <person name="Ma J."/>
        </authorList>
    </citation>
    <scope>NUCLEOTIDE SEQUENCE [LARGE SCALE GENOMIC DNA]</scope>
    <source>
        <strain evidence="10">KACC 14249</strain>
    </source>
</reference>
<feature type="domain" description="Glycine transporter" evidence="8">
    <location>
        <begin position="11"/>
        <end position="85"/>
    </location>
</feature>
<evidence type="ECO:0000256" key="4">
    <source>
        <dbReference type="ARBA" id="ARBA00022692"/>
    </source>
</evidence>
<sequence>MILPDARLQLVLDLVGVLVFAISGGLVAVKKQLDLFGVLVLALVAGLGGGVLRDLLIGVVPPTGVTDWRLVAAGALGGVLTFLWHPAFGRISRIVKVLDAAGLGAFCVSGALTALALGMPDLTCVIVGTLSAIGGGMLRDVLAREVPEVLTRELYAVPAALGATLVVGAHELDLLGPGVALGCAALVFGVRMIAVVLDLNAPRPLRTQPPGTIEP</sequence>
<comment type="caution">
    <text evidence="9">The sequence shown here is derived from an EMBL/GenBank/DDBJ whole genome shotgun (WGS) entry which is preliminary data.</text>
</comment>
<feature type="transmembrane region" description="Helical" evidence="7">
    <location>
        <begin position="35"/>
        <end position="56"/>
    </location>
</feature>
<feature type="transmembrane region" description="Helical" evidence="7">
    <location>
        <begin position="178"/>
        <end position="197"/>
    </location>
</feature>
<dbReference type="Pfam" id="PF03458">
    <property type="entry name" value="Gly_transporter"/>
    <property type="match status" value="2"/>
</dbReference>
<feature type="transmembrane region" description="Helical" evidence="7">
    <location>
        <begin position="97"/>
        <end position="119"/>
    </location>
</feature>
<accession>A0ABW1J9T6</accession>
<feature type="transmembrane region" description="Helical" evidence="7">
    <location>
        <begin position="6"/>
        <end position="28"/>
    </location>
</feature>
<evidence type="ECO:0000256" key="6">
    <source>
        <dbReference type="ARBA" id="ARBA00023136"/>
    </source>
</evidence>
<dbReference type="RefSeq" id="WP_345716578.1">
    <property type="nucleotide sequence ID" value="NZ_BAABFP010000005.1"/>
</dbReference>
<keyword evidence="3" id="KW-1003">Cell membrane</keyword>
<feature type="domain" description="Glycine transporter" evidence="8">
    <location>
        <begin position="97"/>
        <end position="170"/>
    </location>
</feature>
<feature type="transmembrane region" description="Helical" evidence="7">
    <location>
        <begin position="68"/>
        <end position="85"/>
    </location>
</feature>
<evidence type="ECO:0000256" key="1">
    <source>
        <dbReference type="ARBA" id="ARBA00004651"/>
    </source>
</evidence>
<proteinExistence type="inferred from homology"/>
<dbReference type="PANTHER" id="PTHR30506">
    <property type="entry name" value="INNER MEMBRANE PROTEIN"/>
    <property type="match status" value="1"/>
</dbReference>
<keyword evidence="6 7" id="KW-0472">Membrane</keyword>
<keyword evidence="10" id="KW-1185">Reference proteome</keyword>
<evidence type="ECO:0000256" key="2">
    <source>
        <dbReference type="ARBA" id="ARBA00008193"/>
    </source>
</evidence>
<evidence type="ECO:0000256" key="5">
    <source>
        <dbReference type="ARBA" id="ARBA00022989"/>
    </source>
</evidence>
<keyword evidence="5 7" id="KW-1133">Transmembrane helix</keyword>
<name>A0ABW1J9T6_9ACTN</name>
<evidence type="ECO:0000259" key="8">
    <source>
        <dbReference type="Pfam" id="PF03458"/>
    </source>
</evidence>
<evidence type="ECO:0000256" key="7">
    <source>
        <dbReference type="SAM" id="Phobius"/>
    </source>
</evidence>
<protein>
    <submittedName>
        <fullName evidence="9">Trimeric intracellular cation channel family protein</fullName>
    </submittedName>
</protein>
<dbReference type="EMBL" id="JBHSRD010000002">
    <property type="protein sequence ID" value="MFC6005700.1"/>
    <property type="molecule type" value="Genomic_DNA"/>
</dbReference>
<evidence type="ECO:0000313" key="9">
    <source>
        <dbReference type="EMBL" id="MFC6005700.1"/>
    </source>
</evidence>
<dbReference type="PANTHER" id="PTHR30506:SF3">
    <property type="entry name" value="UPF0126 INNER MEMBRANE PROTEIN YADS-RELATED"/>
    <property type="match status" value="1"/>
</dbReference>
<keyword evidence="4 7" id="KW-0812">Transmembrane</keyword>
<organism evidence="9 10">
    <name type="scientific">Angustibacter luteus</name>
    <dbReference type="NCBI Taxonomy" id="658456"/>
    <lineage>
        <taxon>Bacteria</taxon>
        <taxon>Bacillati</taxon>
        <taxon>Actinomycetota</taxon>
        <taxon>Actinomycetes</taxon>
        <taxon>Kineosporiales</taxon>
        <taxon>Kineosporiaceae</taxon>
    </lineage>
</organism>
<dbReference type="Proteomes" id="UP001596189">
    <property type="component" value="Unassembled WGS sequence"/>
</dbReference>
<comment type="subcellular location">
    <subcellularLocation>
        <location evidence="1">Cell membrane</location>
        <topology evidence="1">Multi-pass membrane protein</topology>
    </subcellularLocation>
</comment>